<evidence type="ECO:0000256" key="4">
    <source>
        <dbReference type="ARBA" id="ARBA00023125"/>
    </source>
</evidence>
<evidence type="ECO:0000259" key="6">
    <source>
        <dbReference type="PROSITE" id="PS50045"/>
    </source>
</evidence>
<name>A0AAJ1QMV7_9BACI</name>
<proteinExistence type="predicted"/>
<dbReference type="GO" id="GO:0043565">
    <property type="term" value="F:sequence-specific DNA binding"/>
    <property type="evidence" value="ECO:0007669"/>
    <property type="project" value="InterPro"/>
</dbReference>
<dbReference type="PANTHER" id="PTHR32071:SF101">
    <property type="entry name" value="ACETOIN DEHYDROGENASE OPERON TRANSCRIPTIONAL ACTIVATOR ACOR"/>
    <property type="match status" value="1"/>
</dbReference>
<dbReference type="InterPro" id="IPR029016">
    <property type="entry name" value="GAF-like_dom_sf"/>
</dbReference>
<dbReference type="SUPFAM" id="SSF55781">
    <property type="entry name" value="GAF domain-like"/>
    <property type="match status" value="1"/>
</dbReference>
<dbReference type="RefSeq" id="WP_289349958.1">
    <property type="nucleotide sequence ID" value="NZ_JAUCFI010000003.1"/>
</dbReference>
<dbReference type="Pfam" id="PF01590">
    <property type="entry name" value="GAF"/>
    <property type="match status" value="1"/>
</dbReference>
<dbReference type="Gene3D" id="1.10.8.60">
    <property type="match status" value="1"/>
</dbReference>
<dbReference type="Proteomes" id="UP001238973">
    <property type="component" value="Unassembled WGS sequence"/>
</dbReference>
<dbReference type="PROSITE" id="PS00688">
    <property type="entry name" value="SIGMA54_INTERACT_3"/>
    <property type="match status" value="1"/>
</dbReference>
<evidence type="ECO:0000313" key="8">
    <source>
        <dbReference type="Proteomes" id="UP001238973"/>
    </source>
</evidence>
<dbReference type="CDD" id="cd00009">
    <property type="entry name" value="AAA"/>
    <property type="match status" value="1"/>
</dbReference>
<dbReference type="InterPro" id="IPR027417">
    <property type="entry name" value="P-loop_NTPase"/>
</dbReference>
<dbReference type="Gene3D" id="3.40.50.300">
    <property type="entry name" value="P-loop containing nucleotide triphosphate hydrolases"/>
    <property type="match status" value="1"/>
</dbReference>
<reference evidence="7" key="1">
    <citation type="submission" date="2023-06" db="EMBL/GenBank/DDBJ databases">
        <title>Comparative genomics of Bacillaceae isolates and their secondary metabolite potential.</title>
        <authorList>
            <person name="Song L."/>
            <person name="Nielsen L.J."/>
            <person name="Mohite O."/>
            <person name="Xu X."/>
            <person name="Weber T."/>
            <person name="Kovacs A.T."/>
        </authorList>
    </citation>
    <scope>NUCLEOTIDE SEQUENCE</scope>
    <source>
        <strain evidence="7">G1S1</strain>
    </source>
</reference>
<protein>
    <submittedName>
        <fullName evidence="7">Sigma-54-dependent Fis family transcriptional regulator</fullName>
    </submittedName>
</protein>
<gene>
    <name evidence="7" type="ORF">QUF85_14065</name>
</gene>
<feature type="domain" description="Sigma-54 factor interaction" evidence="6">
    <location>
        <begin position="315"/>
        <end position="540"/>
    </location>
</feature>
<accession>A0AAJ1QMV7</accession>
<dbReference type="PROSITE" id="PS50045">
    <property type="entry name" value="SIGMA54_INTERACT_4"/>
    <property type="match status" value="1"/>
</dbReference>
<evidence type="ECO:0000313" key="7">
    <source>
        <dbReference type="EMBL" id="MDM5284420.1"/>
    </source>
</evidence>
<dbReference type="InterPro" id="IPR009057">
    <property type="entry name" value="Homeodomain-like_sf"/>
</dbReference>
<dbReference type="FunFam" id="3.40.50.300:FF:000006">
    <property type="entry name" value="DNA-binding transcriptional regulator NtrC"/>
    <property type="match status" value="1"/>
</dbReference>
<sequence>MLSTSCYLRTWERFVSEGVLDSNRLNKRIMESWYRCKKDQVNPYLNKGKHILTNELLDIQREKNSFLLEVASPQLSRMNQSIKESGMMALLVDPDGYVLSLSGNEKILDEAGKINFVEGVCWTEGEVGTNAIGTALKTGEAVMIQGTEHYSIASHKWSCSAMPILNEDGKILGVLDISCPVEYFHPSMLGMVANLAYTIEQEMGMRSYKKELALTQHSIELAETYPDLPFIVCNHKQMIISASKQVRKKIPQSIGMALADLLNHGYRIVKENPLLSKEDNRISGKCLFLSENHGREANRLFPASMPLERFAFEGERGISESFHNTLRKVKLVAPTEANVYISGETGVGKELIAMAIHENGMRKKGPFVTINCGAIPKDLMESELFGYVDGAFTGAKRQGHKGKFEQANGGTIFLDEIGEIPQAMQVALLRVLQERKIVPIGGTKSISLDIRIITATHRNLEELVNEGSFRKDLYYRLNVYPIHVPSLRERIEDIPYLVNYLCSKSNWNIPLTEELLNRLKEYNWPGNIRELQNVLQRLTILLAEGPLDYVKVLKSMHSQPVTRHDDFPAWEEPGGKKGIKGNELTIREKIQRDLMIEALQKSRGNVTAAAKLMDIPRSTFYKRLHKYGI</sequence>
<keyword evidence="3" id="KW-0805">Transcription regulation</keyword>
<comment type="caution">
    <text evidence="7">The sequence shown here is derived from an EMBL/GenBank/DDBJ whole genome shotgun (WGS) entry which is preliminary data.</text>
</comment>
<dbReference type="PROSITE" id="PS00676">
    <property type="entry name" value="SIGMA54_INTERACT_2"/>
    <property type="match status" value="1"/>
</dbReference>
<dbReference type="SMART" id="SM00382">
    <property type="entry name" value="AAA"/>
    <property type="match status" value="1"/>
</dbReference>
<evidence type="ECO:0000256" key="2">
    <source>
        <dbReference type="ARBA" id="ARBA00022840"/>
    </source>
</evidence>
<dbReference type="InterPro" id="IPR003593">
    <property type="entry name" value="AAA+_ATPase"/>
</dbReference>
<dbReference type="Pfam" id="PF25601">
    <property type="entry name" value="AAA_lid_14"/>
    <property type="match status" value="1"/>
</dbReference>
<keyword evidence="5" id="KW-0804">Transcription</keyword>
<dbReference type="Pfam" id="PF02954">
    <property type="entry name" value="HTH_8"/>
    <property type="match status" value="1"/>
</dbReference>
<dbReference type="InterPro" id="IPR003018">
    <property type="entry name" value="GAF"/>
</dbReference>
<dbReference type="GO" id="GO:0005524">
    <property type="term" value="F:ATP binding"/>
    <property type="evidence" value="ECO:0007669"/>
    <property type="project" value="UniProtKB-KW"/>
</dbReference>
<dbReference type="GO" id="GO:0006355">
    <property type="term" value="P:regulation of DNA-templated transcription"/>
    <property type="evidence" value="ECO:0007669"/>
    <property type="project" value="InterPro"/>
</dbReference>
<keyword evidence="1" id="KW-0547">Nucleotide-binding</keyword>
<dbReference type="InterPro" id="IPR025662">
    <property type="entry name" value="Sigma_54_int_dom_ATP-bd_1"/>
</dbReference>
<keyword evidence="4" id="KW-0238">DNA-binding</keyword>
<dbReference type="Gene3D" id="1.10.10.60">
    <property type="entry name" value="Homeodomain-like"/>
    <property type="match status" value="1"/>
</dbReference>
<dbReference type="AlphaFoldDB" id="A0AAJ1QMV7"/>
<dbReference type="Gene3D" id="3.30.450.40">
    <property type="match status" value="1"/>
</dbReference>
<dbReference type="SUPFAM" id="SSF52540">
    <property type="entry name" value="P-loop containing nucleoside triphosphate hydrolases"/>
    <property type="match status" value="1"/>
</dbReference>
<dbReference type="PANTHER" id="PTHR32071">
    <property type="entry name" value="TRANSCRIPTIONAL REGULATORY PROTEIN"/>
    <property type="match status" value="1"/>
</dbReference>
<dbReference type="InterPro" id="IPR058031">
    <property type="entry name" value="AAA_lid_NorR"/>
</dbReference>
<dbReference type="InterPro" id="IPR025943">
    <property type="entry name" value="Sigma_54_int_dom_ATP-bd_2"/>
</dbReference>
<evidence type="ECO:0000256" key="5">
    <source>
        <dbReference type="ARBA" id="ARBA00023163"/>
    </source>
</evidence>
<dbReference type="EMBL" id="JAUCFI010000003">
    <property type="protein sequence ID" value="MDM5284420.1"/>
    <property type="molecule type" value="Genomic_DNA"/>
</dbReference>
<dbReference type="SUPFAM" id="SSF46689">
    <property type="entry name" value="Homeodomain-like"/>
    <property type="match status" value="1"/>
</dbReference>
<dbReference type="InterPro" id="IPR025944">
    <property type="entry name" value="Sigma_54_int_dom_CS"/>
</dbReference>
<dbReference type="InterPro" id="IPR002078">
    <property type="entry name" value="Sigma_54_int"/>
</dbReference>
<dbReference type="PROSITE" id="PS00675">
    <property type="entry name" value="SIGMA54_INTERACT_1"/>
    <property type="match status" value="1"/>
</dbReference>
<dbReference type="Pfam" id="PF00158">
    <property type="entry name" value="Sigma54_activat"/>
    <property type="match status" value="1"/>
</dbReference>
<evidence type="ECO:0000256" key="3">
    <source>
        <dbReference type="ARBA" id="ARBA00023015"/>
    </source>
</evidence>
<organism evidence="7 8">
    <name type="scientific">Peribacillus frigoritolerans</name>
    <dbReference type="NCBI Taxonomy" id="450367"/>
    <lineage>
        <taxon>Bacteria</taxon>
        <taxon>Bacillati</taxon>
        <taxon>Bacillota</taxon>
        <taxon>Bacilli</taxon>
        <taxon>Bacillales</taxon>
        <taxon>Bacillaceae</taxon>
        <taxon>Peribacillus</taxon>
    </lineage>
</organism>
<keyword evidence="2" id="KW-0067">ATP-binding</keyword>
<dbReference type="PRINTS" id="PR01590">
    <property type="entry name" value="HTHFIS"/>
</dbReference>
<evidence type="ECO:0000256" key="1">
    <source>
        <dbReference type="ARBA" id="ARBA00022741"/>
    </source>
</evidence>
<dbReference type="InterPro" id="IPR002197">
    <property type="entry name" value="HTH_Fis"/>
</dbReference>